<dbReference type="InterPro" id="IPR036249">
    <property type="entry name" value="Thioredoxin-like_sf"/>
</dbReference>
<evidence type="ECO:0000313" key="4">
    <source>
        <dbReference type="EMBL" id="MVA75980.1"/>
    </source>
</evidence>
<dbReference type="Pfam" id="PF13462">
    <property type="entry name" value="Thioredoxin_4"/>
    <property type="match status" value="1"/>
</dbReference>
<keyword evidence="2" id="KW-0472">Membrane</keyword>
<evidence type="ECO:0000256" key="2">
    <source>
        <dbReference type="SAM" id="Phobius"/>
    </source>
</evidence>
<dbReference type="SUPFAM" id="SSF52833">
    <property type="entry name" value="Thioredoxin-like"/>
    <property type="match status" value="1"/>
</dbReference>
<organism evidence="4 5">
    <name type="scientific">Auraticoccus cholistanensis</name>
    <dbReference type="NCBI Taxonomy" id="2656650"/>
    <lineage>
        <taxon>Bacteria</taxon>
        <taxon>Bacillati</taxon>
        <taxon>Actinomycetota</taxon>
        <taxon>Actinomycetes</taxon>
        <taxon>Propionibacteriales</taxon>
        <taxon>Propionibacteriaceae</taxon>
        <taxon>Auraticoccus</taxon>
    </lineage>
</organism>
<feature type="compositionally biased region" description="Basic residues" evidence="1">
    <location>
        <begin position="1"/>
        <end position="10"/>
    </location>
</feature>
<comment type="caution">
    <text evidence="4">The sequence shown here is derived from an EMBL/GenBank/DDBJ whole genome shotgun (WGS) entry which is preliminary data.</text>
</comment>
<gene>
    <name evidence="4" type="ORF">GC722_08085</name>
</gene>
<evidence type="ECO:0000256" key="1">
    <source>
        <dbReference type="SAM" id="MobiDB-lite"/>
    </source>
</evidence>
<dbReference type="CDD" id="cd02972">
    <property type="entry name" value="DsbA_family"/>
    <property type="match status" value="1"/>
</dbReference>
<evidence type="ECO:0000313" key="5">
    <source>
        <dbReference type="Proteomes" id="UP000435304"/>
    </source>
</evidence>
<feature type="domain" description="Thioredoxin-like fold" evidence="3">
    <location>
        <begin position="95"/>
        <end position="243"/>
    </location>
</feature>
<keyword evidence="2" id="KW-1133">Transmembrane helix</keyword>
<feature type="transmembrane region" description="Helical" evidence="2">
    <location>
        <begin position="38"/>
        <end position="58"/>
    </location>
</feature>
<evidence type="ECO:0000259" key="3">
    <source>
        <dbReference type="Pfam" id="PF13462"/>
    </source>
</evidence>
<dbReference type="EMBL" id="WPCU01000005">
    <property type="protein sequence ID" value="MVA75980.1"/>
    <property type="molecule type" value="Genomic_DNA"/>
</dbReference>
<dbReference type="Proteomes" id="UP000435304">
    <property type="component" value="Unassembled WGS sequence"/>
</dbReference>
<keyword evidence="5" id="KW-1185">Reference proteome</keyword>
<dbReference type="RefSeq" id="WP_156609459.1">
    <property type="nucleotide sequence ID" value="NZ_WPCU01000005.1"/>
</dbReference>
<dbReference type="AlphaFoldDB" id="A0A6A9V0U7"/>
<keyword evidence="2" id="KW-0812">Transmembrane</keyword>
<dbReference type="Gene3D" id="3.40.30.10">
    <property type="entry name" value="Glutaredoxin"/>
    <property type="match status" value="1"/>
</dbReference>
<dbReference type="InterPro" id="IPR012336">
    <property type="entry name" value="Thioredoxin-like_fold"/>
</dbReference>
<name>A0A6A9V0U7_9ACTN</name>
<protein>
    <submittedName>
        <fullName evidence="4">Thioredoxin domain-containing protein</fullName>
    </submittedName>
</protein>
<accession>A0A6A9V0U7</accession>
<feature type="region of interest" description="Disordered" evidence="1">
    <location>
        <begin position="1"/>
        <end position="22"/>
    </location>
</feature>
<sequence>MSARSTRRRPAGPGGSARNARLRADAAARQAAARRRRLLVLAAVAVAAVVVVALAVVLGQRPGGGGAAAGELVVPQPVPAAERAPQPLAPGRPVLLGGGDGARTLTVWADFSCPHCADFATGYRDVLHEAVAAGHVRLELAPLTFVQPPASVRAGNAFACATEAGFGPAYHDALFASWRADWDDEVLLALAEQVSPGLPESFTRCVRDTGAQSYLDSVDAASRTAGVEATPTVLLDGAPLDLATTTPASLAAQLQETP</sequence>
<reference evidence="4 5" key="1">
    <citation type="submission" date="2019-12" db="EMBL/GenBank/DDBJ databases">
        <title>Auraticoccus cholistani sp. nov., an actinomycete isolated from soil of Cholistan desert.</title>
        <authorList>
            <person name="Cheema M.T."/>
        </authorList>
    </citation>
    <scope>NUCLEOTIDE SEQUENCE [LARGE SCALE GENOMIC DNA]</scope>
    <source>
        <strain evidence="4 5">F435</strain>
    </source>
</reference>
<proteinExistence type="predicted"/>